<keyword evidence="3" id="KW-1185">Reference proteome</keyword>
<dbReference type="Proteomes" id="UP001054945">
    <property type="component" value="Unassembled WGS sequence"/>
</dbReference>
<evidence type="ECO:0000313" key="3">
    <source>
        <dbReference type="Proteomes" id="UP001054945"/>
    </source>
</evidence>
<sequence>MRLFPLLTLTRIKFILIAAEKKRYLEVEIPPPKAQKQLSSPSYFMTLISSVHNSGRHLWRNSEGSYMLLLSLSLDIYFCFCFLLFLFTGRGILCRLYNGSTLREWQKNLLYPAWFGIGNSGSFIGPLTPFLRRSSGENFILFLHL</sequence>
<evidence type="ECO:0000256" key="1">
    <source>
        <dbReference type="SAM" id="Phobius"/>
    </source>
</evidence>
<accession>A0AAV4QXZ5</accession>
<organism evidence="2 3">
    <name type="scientific">Caerostris extrusa</name>
    <name type="common">Bark spider</name>
    <name type="synonym">Caerostris bankana</name>
    <dbReference type="NCBI Taxonomy" id="172846"/>
    <lineage>
        <taxon>Eukaryota</taxon>
        <taxon>Metazoa</taxon>
        <taxon>Ecdysozoa</taxon>
        <taxon>Arthropoda</taxon>
        <taxon>Chelicerata</taxon>
        <taxon>Arachnida</taxon>
        <taxon>Araneae</taxon>
        <taxon>Araneomorphae</taxon>
        <taxon>Entelegynae</taxon>
        <taxon>Araneoidea</taxon>
        <taxon>Araneidae</taxon>
        <taxon>Caerostris</taxon>
    </lineage>
</organism>
<name>A0AAV4QXZ5_CAEEX</name>
<keyword evidence="1" id="KW-0472">Membrane</keyword>
<comment type="caution">
    <text evidence="2">The sequence shown here is derived from an EMBL/GenBank/DDBJ whole genome shotgun (WGS) entry which is preliminary data.</text>
</comment>
<evidence type="ECO:0000313" key="2">
    <source>
        <dbReference type="EMBL" id="GIY14518.1"/>
    </source>
</evidence>
<gene>
    <name evidence="2" type="ORF">CEXT_2751</name>
</gene>
<proteinExistence type="predicted"/>
<reference evidence="2 3" key="1">
    <citation type="submission" date="2021-06" db="EMBL/GenBank/DDBJ databases">
        <title>Caerostris extrusa draft genome.</title>
        <authorList>
            <person name="Kono N."/>
            <person name="Arakawa K."/>
        </authorList>
    </citation>
    <scope>NUCLEOTIDE SEQUENCE [LARGE SCALE GENOMIC DNA]</scope>
</reference>
<dbReference type="EMBL" id="BPLR01007098">
    <property type="protein sequence ID" value="GIY14518.1"/>
    <property type="molecule type" value="Genomic_DNA"/>
</dbReference>
<keyword evidence="1" id="KW-0812">Transmembrane</keyword>
<dbReference type="AlphaFoldDB" id="A0AAV4QXZ5"/>
<protein>
    <submittedName>
        <fullName evidence="2">Uncharacterized protein</fullName>
    </submittedName>
</protein>
<feature type="transmembrane region" description="Helical" evidence="1">
    <location>
        <begin position="109"/>
        <end position="131"/>
    </location>
</feature>
<keyword evidence="1" id="KW-1133">Transmembrane helix</keyword>
<feature type="transmembrane region" description="Helical" evidence="1">
    <location>
        <begin position="66"/>
        <end position="88"/>
    </location>
</feature>